<dbReference type="SUPFAM" id="SSF52980">
    <property type="entry name" value="Restriction endonuclease-like"/>
    <property type="match status" value="1"/>
</dbReference>
<dbReference type="Gene3D" id="3.40.50.10010">
    <property type="entry name" value="Type-2 restriction enzyme NgoMIV"/>
    <property type="match status" value="1"/>
</dbReference>
<dbReference type="CDD" id="cd22340">
    <property type="entry name" value="NgoMIV-like"/>
    <property type="match status" value="1"/>
</dbReference>
<organism evidence="1 2">
    <name type="scientific">Brevundimonas vesicularis</name>
    <name type="common">Pseudomonas vesicularis</name>
    <dbReference type="NCBI Taxonomy" id="41276"/>
    <lineage>
        <taxon>Bacteria</taxon>
        <taxon>Pseudomonadati</taxon>
        <taxon>Pseudomonadota</taxon>
        <taxon>Alphaproteobacteria</taxon>
        <taxon>Caulobacterales</taxon>
        <taxon>Caulobacteraceae</taxon>
        <taxon>Brevundimonas</taxon>
    </lineage>
</organism>
<keyword evidence="1" id="KW-0378">Hydrolase</keyword>
<dbReference type="EC" id="3.1.21.4" evidence="1"/>
<evidence type="ECO:0000313" key="2">
    <source>
        <dbReference type="Proteomes" id="UP000251186"/>
    </source>
</evidence>
<protein>
    <submittedName>
        <fullName evidence="1">Type-2 restriction enzyme NgoMIV</fullName>
        <ecNumber evidence="1">3.1.21.4</ecNumber>
    </submittedName>
</protein>
<dbReference type="EMBL" id="UAQP01000014">
    <property type="protein sequence ID" value="SPU55759.1"/>
    <property type="molecule type" value="Genomic_DNA"/>
</dbReference>
<dbReference type="InterPro" id="IPR011335">
    <property type="entry name" value="Restrct_endonuc-II-like"/>
</dbReference>
<proteinExistence type="predicted"/>
<gene>
    <name evidence="1" type="primary">ngoMIVR</name>
    <name evidence="1" type="ORF">NCTC11166_03161</name>
</gene>
<dbReference type="GO" id="GO:0009036">
    <property type="term" value="F:type II site-specific deoxyribonuclease activity"/>
    <property type="evidence" value="ECO:0007669"/>
    <property type="project" value="UniProtKB-EC"/>
</dbReference>
<dbReference type="Pfam" id="PF09015">
    <property type="entry name" value="NgoMIV_restric"/>
    <property type="match status" value="1"/>
</dbReference>
<dbReference type="GO" id="GO:0009307">
    <property type="term" value="P:DNA restriction-modification system"/>
    <property type="evidence" value="ECO:0007669"/>
    <property type="project" value="InterPro"/>
</dbReference>
<dbReference type="InterPro" id="IPR015105">
    <property type="entry name" value="NgoMIV"/>
</dbReference>
<dbReference type="Proteomes" id="UP000251186">
    <property type="component" value="Unassembled WGS sequence"/>
</dbReference>
<dbReference type="RefSeq" id="WP_112863614.1">
    <property type="nucleotide sequence ID" value="NZ_UAQP01000014.1"/>
</dbReference>
<sequence length="286" mass="30913">MAAHAEDALVVSARRSFHAAMIEAGLLTTNEQGVASIADSASPASRAIASLLLAKIGNEASGVRLAGQSAGRGFEDFVRIFLAEIFPKLSLVRCGEFTVSAGGPISRYDQYSHLTAVARAVSGDPELKVAIGRDYIIRPDVVVFRSPVSDDIINEREFIVDAEFARGTPLRRLNNSSPILHASVSCKWTIRSDRAQNARSEALNLIRNRKGKLPHIAVVTAEPMMSRIASLALGTGDIDCVYHIALPELGEATAERGSEEARELFEMMTAGRRLRDISDLPFDLAI</sequence>
<dbReference type="InterPro" id="IPR037083">
    <property type="entry name" value="NgoMIV_sf"/>
</dbReference>
<evidence type="ECO:0000313" key="1">
    <source>
        <dbReference type="EMBL" id="SPU55759.1"/>
    </source>
</evidence>
<accession>A0A2X1BI30</accession>
<dbReference type="AlphaFoldDB" id="A0A2X1BI30"/>
<name>A0A2X1BI30_BREVE</name>
<reference evidence="1 2" key="1">
    <citation type="submission" date="2018-06" db="EMBL/GenBank/DDBJ databases">
        <authorList>
            <consortium name="Pathogen Informatics"/>
            <person name="Doyle S."/>
        </authorList>
    </citation>
    <scope>NUCLEOTIDE SEQUENCE [LARGE SCALE GENOMIC DNA]</scope>
    <source>
        <strain evidence="1 2">NCTC11166</strain>
    </source>
</reference>